<dbReference type="EMBL" id="KZ680221">
    <property type="protein sequence ID" value="PTB62926.1"/>
    <property type="molecule type" value="Genomic_DNA"/>
</dbReference>
<dbReference type="GeneID" id="36604495"/>
<dbReference type="AlphaFoldDB" id="A0A2T4B0S6"/>
<name>A0A2T4B0S6_9HYPO</name>
<sequence>MMRLLTSVSIGALAGAALSAAQLEVRRVDVKEVADNGELVPTPTHALELRHAAVTTIVAAPTFKVTLCPEPTGSYAALTAESDLTYGCKPGFVCNPPKPDGCNLWPGPPPPEFQCQPEFCEPAPPLHLVKWEEGKTGYYPPQDGYFNLNPEQFGLSYDIFECSVVRIASEGHTSTFTTGNWASQSSLTDGPLQTNWPGYRRRAISPNKQQVRRKPHSFVKRAPLPSACFDKCTGAYQIAMGAGKIPELCEKGSQFMSALNACVECVALTEGIPEDAVQAALDPDFAQWLFFCNGTGTTPTQSTSSAPESIVTTTPTVGTTTQASASPTTFIETTTSSPLQLDYKLSHWVYHQLQPIFEQQLSYKFVSSVVVNPATTANFELDNQCLVSAAFVYRGFFGTAFVDTAVLDHPFELSGLALLYQCQFFHWRWLPIRYRFPHRCWFFHWHRFPNRYQLPDRCWFFHWRRFPIRYRVPLRHRFPNGNSCRNWYHCRDGRRFLGRSNFWSKCRCPGRYWLIGSNCFSSPGQLERASSTGPGFPGGAGGAEPTGTSGNGGQGGNNGGAGPTGAPPNGGGSNGGQSGHGGATGTGPITSPTSGFPLSNDLSRPSENFGLLMAAILGLWVL</sequence>
<accession>A0A2T4B0S6</accession>
<feature type="region of interest" description="Disordered" evidence="1">
    <location>
        <begin position="300"/>
        <end position="325"/>
    </location>
</feature>
<organism evidence="3 4">
    <name type="scientific">Trichoderma citrinoviride</name>
    <dbReference type="NCBI Taxonomy" id="58853"/>
    <lineage>
        <taxon>Eukaryota</taxon>
        <taxon>Fungi</taxon>
        <taxon>Dikarya</taxon>
        <taxon>Ascomycota</taxon>
        <taxon>Pezizomycotina</taxon>
        <taxon>Sordariomycetes</taxon>
        <taxon>Hypocreomycetidae</taxon>
        <taxon>Hypocreales</taxon>
        <taxon>Hypocreaceae</taxon>
        <taxon>Trichoderma</taxon>
    </lineage>
</organism>
<feature type="compositionally biased region" description="Low complexity" evidence="1">
    <location>
        <begin position="586"/>
        <end position="595"/>
    </location>
</feature>
<evidence type="ECO:0000256" key="1">
    <source>
        <dbReference type="SAM" id="MobiDB-lite"/>
    </source>
</evidence>
<dbReference type="PANTHER" id="PTHR38122">
    <property type="entry name" value="GLYCOPROTEIN X"/>
    <property type="match status" value="1"/>
</dbReference>
<keyword evidence="4" id="KW-1185">Reference proteome</keyword>
<feature type="signal peptide" evidence="2">
    <location>
        <begin position="1"/>
        <end position="19"/>
    </location>
</feature>
<feature type="chain" id="PRO_5015622643" evidence="2">
    <location>
        <begin position="20"/>
        <end position="622"/>
    </location>
</feature>
<dbReference type="OrthoDB" id="5414836at2759"/>
<gene>
    <name evidence="3" type="ORF">BBK36DRAFT_1183975</name>
</gene>
<feature type="compositionally biased region" description="Gly residues" evidence="1">
    <location>
        <begin position="535"/>
        <end position="585"/>
    </location>
</feature>
<evidence type="ECO:0000313" key="3">
    <source>
        <dbReference type="EMBL" id="PTB62926.1"/>
    </source>
</evidence>
<feature type="compositionally biased region" description="Low complexity" evidence="1">
    <location>
        <begin position="300"/>
        <end position="321"/>
    </location>
</feature>
<keyword evidence="2" id="KW-0732">Signal</keyword>
<dbReference type="PANTHER" id="PTHR38122:SF1">
    <property type="entry name" value="GLYCOPROTEIN X"/>
    <property type="match status" value="1"/>
</dbReference>
<reference evidence="4" key="1">
    <citation type="submission" date="2016-07" db="EMBL/GenBank/DDBJ databases">
        <title>Multiple horizontal gene transfer events from other fungi enriched the ability of initially mycotrophic Trichoderma (Ascomycota) to feed on dead plant biomass.</title>
        <authorList>
            <consortium name="DOE Joint Genome Institute"/>
            <person name="Atanasova L."/>
            <person name="Chenthamara K."/>
            <person name="Zhang J."/>
            <person name="Grujic M."/>
            <person name="Henrissat B."/>
            <person name="Kuo A."/>
            <person name="Aerts A."/>
            <person name="Salamov A."/>
            <person name="Lipzen A."/>
            <person name="Labutti K."/>
            <person name="Barry K."/>
            <person name="Miao Y."/>
            <person name="Rahimi M.J."/>
            <person name="Shen Q."/>
            <person name="Grigoriev I.V."/>
            <person name="Kubicek C.P."/>
            <person name="Druzhinina I.S."/>
        </authorList>
    </citation>
    <scope>NUCLEOTIDE SEQUENCE [LARGE SCALE GENOMIC DNA]</scope>
    <source>
        <strain evidence="4">TUCIM 6016</strain>
    </source>
</reference>
<evidence type="ECO:0000313" key="4">
    <source>
        <dbReference type="Proteomes" id="UP000241546"/>
    </source>
</evidence>
<proteinExistence type="predicted"/>
<dbReference type="Proteomes" id="UP000241546">
    <property type="component" value="Unassembled WGS sequence"/>
</dbReference>
<evidence type="ECO:0000256" key="2">
    <source>
        <dbReference type="SAM" id="SignalP"/>
    </source>
</evidence>
<dbReference type="RefSeq" id="XP_024746246.1">
    <property type="nucleotide sequence ID" value="XM_024896377.1"/>
</dbReference>
<protein>
    <submittedName>
        <fullName evidence="3">Uncharacterized protein</fullName>
    </submittedName>
</protein>
<feature type="region of interest" description="Disordered" evidence="1">
    <location>
        <begin position="529"/>
        <end position="601"/>
    </location>
</feature>